<evidence type="ECO:0000256" key="3">
    <source>
        <dbReference type="ARBA" id="ARBA00022475"/>
    </source>
</evidence>
<feature type="transmembrane region" description="Helical" evidence="7">
    <location>
        <begin position="204"/>
        <end position="227"/>
    </location>
</feature>
<protein>
    <recommendedName>
        <fullName evidence="7">XK-related protein</fullName>
    </recommendedName>
</protein>
<evidence type="ECO:0000256" key="1">
    <source>
        <dbReference type="ARBA" id="ARBA00004651"/>
    </source>
</evidence>
<evidence type="ECO:0000313" key="8">
    <source>
        <dbReference type="EMBL" id="KAK4884757.1"/>
    </source>
</evidence>
<feature type="transmembrane region" description="Helical" evidence="7">
    <location>
        <begin position="277"/>
        <end position="295"/>
    </location>
</feature>
<comment type="subcellular location">
    <subcellularLocation>
        <location evidence="1">Cell membrane</location>
        <topology evidence="1">Multi-pass membrane protein</topology>
    </subcellularLocation>
    <subcellularLocation>
        <location evidence="7">Membrane</location>
        <topology evidence="7">Multi-pass membrane protein</topology>
    </subcellularLocation>
</comment>
<comment type="similarity">
    <text evidence="2 7">Belongs to the XK family.</text>
</comment>
<feature type="transmembrane region" description="Helical" evidence="7">
    <location>
        <begin position="247"/>
        <end position="271"/>
    </location>
</feature>
<feature type="transmembrane region" description="Helical" evidence="7">
    <location>
        <begin position="307"/>
        <end position="325"/>
    </location>
</feature>
<reference evidence="9" key="1">
    <citation type="submission" date="2023-01" db="EMBL/GenBank/DDBJ databases">
        <title>Key to firefly adult light organ development and bioluminescence: homeobox transcription factors regulate luciferase expression and transportation to peroxisome.</title>
        <authorList>
            <person name="Fu X."/>
        </authorList>
    </citation>
    <scope>NUCLEOTIDE SEQUENCE [LARGE SCALE GENOMIC DNA]</scope>
</reference>
<dbReference type="GO" id="GO:0005886">
    <property type="term" value="C:plasma membrane"/>
    <property type="evidence" value="ECO:0007669"/>
    <property type="project" value="UniProtKB-SubCell"/>
</dbReference>
<dbReference type="PANTHER" id="PTHR16024">
    <property type="entry name" value="XK-RELATED PROTEIN"/>
    <property type="match status" value="1"/>
</dbReference>
<dbReference type="PANTHER" id="PTHR16024:SF6">
    <property type="entry name" value="XK-RELATED PROTEIN"/>
    <property type="match status" value="1"/>
</dbReference>
<sequence>MAEACTVVRFSKDPSLVRIDNLKQNDSSDKLSEMSQTFGIFYMICISSSIITYVLDLALACVLLYFYSLKGCGLYFALTLTFILVPALIMTAVSMRWYIVDHDDPSLGKTSVLQWIIRIVFLLIPLAPLLRYLDTFIYGIRSLIAKSSGNDNLHNTLYRRMLDEDSNGALLRLFHCFLHAAPQAIIQLMFLLNHAGNGQALRDLGVDVAVLQSWTVLAALFSIAWSLTSYHRSVRFARDDKDNLSSIGVLIGFCWHLMSAVARILALSLLASIFPTWMGIVCALHWGVMSVWLALSQHQTAACTNRCEELLFSAALGLAYVIAFISPRDGPTRYIYLAYYLVCFMENIGALVIWCVVNNSEDNPILYYGAAGAQLLTFLLAIVFLLIYYRYCHPSAASKILQITDPSVDSDKPGYSKAHTHYVHHPHNLSSS</sequence>
<dbReference type="EMBL" id="JARPUR010000001">
    <property type="protein sequence ID" value="KAK4884757.1"/>
    <property type="molecule type" value="Genomic_DNA"/>
</dbReference>
<keyword evidence="9" id="KW-1185">Reference proteome</keyword>
<feature type="transmembrane region" description="Helical" evidence="7">
    <location>
        <begin position="40"/>
        <end position="67"/>
    </location>
</feature>
<gene>
    <name evidence="8" type="ORF">RN001_001028</name>
</gene>
<comment type="caution">
    <text evidence="8">The sequence shown here is derived from an EMBL/GenBank/DDBJ whole genome shotgun (WGS) entry which is preliminary data.</text>
</comment>
<dbReference type="GO" id="GO:0043652">
    <property type="term" value="P:engulfment of apoptotic cell"/>
    <property type="evidence" value="ECO:0007669"/>
    <property type="project" value="TreeGrafter"/>
</dbReference>
<dbReference type="InterPro" id="IPR018629">
    <property type="entry name" value="XK-rel"/>
</dbReference>
<keyword evidence="5 7" id="KW-1133">Transmembrane helix</keyword>
<evidence type="ECO:0000256" key="7">
    <source>
        <dbReference type="RuleBase" id="RU910716"/>
    </source>
</evidence>
<evidence type="ECO:0000256" key="2">
    <source>
        <dbReference type="ARBA" id="ARBA00008789"/>
    </source>
</evidence>
<keyword evidence="4 7" id="KW-0812">Transmembrane</keyword>
<dbReference type="GO" id="GO:1902742">
    <property type="term" value="P:apoptotic process involved in development"/>
    <property type="evidence" value="ECO:0007669"/>
    <property type="project" value="TreeGrafter"/>
</dbReference>
<dbReference type="InterPro" id="IPR050895">
    <property type="entry name" value="XK-related_scramblase"/>
</dbReference>
<organism evidence="8 9">
    <name type="scientific">Aquatica leii</name>
    <dbReference type="NCBI Taxonomy" id="1421715"/>
    <lineage>
        <taxon>Eukaryota</taxon>
        <taxon>Metazoa</taxon>
        <taxon>Ecdysozoa</taxon>
        <taxon>Arthropoda</taxon>
        <taxon>Hexapoda</taxon>
        <taxon>Insecta</taxon>
        <taxon>Pterygota</taxon>
        <taxon>Neoptera</taxon>
        <taxon>Endopterygota</taxon>
        <taxon>Coleoptera</taxon>
        <taxon>Polyphaga</taxon>
        <taxon>Elateriformia</taxon>
        <taxon>Elateroidea</taxon>
        <taxon>Lampyridae</taxon>
        <taxon>Luciolinae</taxon>
        <taxon>Aquatica</taxon>
    </lineage>
</organism>
<evidence type="ECO:0000313" key="9">
    <source>
        <dbReference type="Proteomes" id="UP001353858"/>
    </source>
</evidence>
<proteinExistence type="inferred from homology"/>
<accession>A0AAN7PFN5</accession>
<feature type="transmembrane region" description="Helical" evidence="7">
    <location>
        <begin position="337"/>
        <end position="358"/>
    </location>
</feature>
<name>A0AAN7PFN5_9COLE</name>
<feature type="transmembrane region" description="Helical" evidence="7">
    <location>
        <begin position="169"/>
        <end position="192"/>
    </location>
</feature>
<feature type="transmembrane region" description="Helical" evidence="7">
    <location>
        <begin position="365"/>
        <end position="389"/>
    </location>
</feature>
<feature type="transmembrane region" description="Helical" evidence="7">
    <location>
        <begin position="112"/>
        <end position="133"/>
    </location>
</feature>
<dbReference type="AlphaFoldDB" id="A0AAN7PFN5"/>
<dbReference type="Proteomes" id="UP001353858">
    <property type="component" value="Unassembled WGS sequence"/>
</dbReference>
<evidence type="ECO:0000256" key="6">
    <source>
        <dbReference type="ARBA" id="ARBA00023136"/>
    </source>
</evidence>
<dbReference type="GO" id="GO:0070782">
    <property type="term" value="P:phosphatidylserine exposure on apoptotic cell surface"/>
    <property type="evidence" value="ECO:0007669"/>
    <property type="project" value="TreeGrafter"/>
</dbReference>
<evidence type="ECO:0000256" key="4">
    <source>
        <dbReference type="ARBA" id="ARBA00022692"/>
    </source>
</evidence>
<keyword evidence="3" id="KW-1003">Cell membrane</keyword>
<dbReference type="Pfam" id="PF09815">
    <property type="entry name" value="XK-related"/>
    <property type="match status" value="1"/>
</dbReference>
<evidence type="ECO:0000256" key="5">
    <source>
        <dbReference type="ARBA" id="ARBA00022989"/>
    </source>
</evidence>
<feature type="transmembrane region" description="Helical" evidence="7">
    <location>
        <begin position="74"/>
        <end position="100"/>
    </location>
</feature>
<keyword evidence="6 7" id="KW-0472">Membrane</keyword>